<sequence>MDVLRPPVKQRQIEAKDVQNIDLIIQKIPVKLFKVDISKALGIAVTRIGDSTFCN</sequence>
<evidence type="ECO:0000313" key="2">
    <source>
        <dbReference type="Proteomes" id="UP000000393"/>
    </source>
</evidence>
<organism evidence="1 2">
    <name type="scientific">Nitrosococcus watsoni (strain C-113)</name>
    <dbReference type="NCBI Taxonomy" id="105559"/>
    <lineage>
        <taxon>Bacteria</taxon>
        <taxon>Pseudomonadati</taxon>
        <taxon>Pseudomonadota</taxon>
        <taxon>Gammaproteobacteria</taxon>
        <taxon>Chromatiales</taxon>
        <taxon>Chromatiaceae</taxon>
        <taxon>Nitrosococcus</taxon>
    </lineage>
</organism>
<dbReference type="AlphaFoldDB" id="D8KAM6"/>
<name>D8KAM6_NITWC</name>
<proteinExistence type="predicted"/>
<accession>D8KAM6</accession>
<keyword evidence="2" id="KW-1185">Reference proteome</keyword>
<dbReference type="KEGG" id="nwa:Nwat_2681"/>
<reference evidence="1 2" key="1">
    <citation type="submission" date="2010-06" db="EMBL/GenBank/DDBJ databases">
        <title>Complete sequence of chromosome of Nitrosococcus watsoni C-113.</title>
        <authorList>
            <consortium name="US DOE Joint Genome Institute"/>
            <person name="Lucas S."/>
            <person name="Copeland A."/>
            <person name="Lapidus A."/>
            <person name="Cheng J.-F."/>
            <person name="Bruce D."/>
            <person name="Goodwin L."/>
            <person name="Pitluck S."/>
            <person name="Malfatti S.A."/>
            <person name="Chain P.S.G."/>
            <person name="Land M."/>
            <person name="Hauser L."/>
            <person name="Kyrpides N."/>
            <person name="Ivanova N."/>
            <person name="Cambell M.A."/>
            <person name="Heidelberg J.F."/>
            <person name="Klotz M.G."/>
            <person name="Woyke T."/>
        </authorList>
    </citation>
    <scope>NUCLEOTIDE SEQUENCE [LARGE SCALE GENOMIC DNA]</scope>
    <source>
        <strain evidence="1 2">C-113</strain>
    </source>
</reference>
<dbReference type="Proteomes" id="UP000000393">
    <property type="component" value="Chromosome"/>
</dbReference>
<dbReference type="EMBL" id="CP002086">
    <property type="protein sequence ID" value="ADJ29453.1"/>
    <property type="molecule type" value="Genomic_DNA"/>
</dbReference>
<gene>
    <name evidence="1" type="ordered locus">Nwat_2681</name>
</gene>
<protein>
    <submittedName>
        <fullName evidence="1">Uncharacterized protein</fullName>
    </submittedName>
</protein>
<evidence type="ECO:0000313" key="1">
    <source>
        <dbReference type="EMBL" id="ADJ29453.1"/>
    </source>
</evidence>
<dbReference type="HOGENOM" id="CLU_3027704_0_0_6"/>
<dbReference type="RefSeq" id="WP_013221521.1">
    <property type="nucleotide sequence ID" value="NC_014315.1"/>
</dbReference>